<dbReference type="EMBL" id="BEXT01000001">
    <property type="protein sequence ID" value="GBC60829.1"/>
    <property type="molecule type" value="Genomic_DNA"/>
</dbReference>
<dbReference type="SUPFAM" id="SSF56091">
    <property type="entry name" value="DNA ligase/mRNA capping enzyme, catalytic domain"/>
    <property type="match status" value="1"/>
</dbReference>
<evidence type="ECO:0000313" key="2">
    <source>
        <dbReference type="EMBL" id="GBC60829.1"/>
    </source>
</evidence>
<dbReference type="PANTHER" id="PTHR43883:SF1">
    <property type="entry name" value="GLUCONOKINASE"/>
    <property type="match status" value="1"/>
</dbReference>
<accession>A0A401FV36</accession>
<dbReference type="PANTHER" id="PTHR43883">
    <property type="entry name" value="SLR0207 PROTEIN"/>
    <property type="match status" value="1"/>
</dbReference>
<evidence type="ECO:0000313" key="3">
    <source>
        <dbReference type="Proteomes" id="UP000288096"/>
    </source>
</evidence>
<dbReference type="OrthoDB" id="255834at2"/>
<proteinExistence type="predicted"/>
<dbReference type="InterPro" id="IPR021122">
    <property type="entry name" value="RNA_ligase_dom_REL/Rnl2"/>
</dbReference>
<dbReference type="InterPro" id="IPR052732">
    <property type="entry name" value="Cell-binding_unc_protein"/>
</dbReference>
<keyword evidence="2" id="KW-0436">Ligase</keyword>
<dbReference type="AlphaFoldDB" id="A0A401FV36"/>
<dbReference type="RefSeq" id="WP_124328192.1">
    <property type="nucleotide sequence ID" value="NZ_BEXT01000001.1"/>
</dbReference>
<evidence type="ECO:0000259" key="1">
    <source>
        <dbReference type="Pfam" id="PF09414"/>
    </source>
</evidence>
<reference evidence="3" key="1">
    <citation type="submission" date="2017-11" db="EMBL/GenBank/DDBJ databases">
        <authorList>
            <person name="Watanabe M."/>
            <person name="Kojima H."/>
        </authorList>
    </citation>
    <scope>NUCLEOTIDE SEQUENCE [LARGE SCALE GENOMIC DNA]</scope>
    <source>
        <strain evidence="3">Tokyo 01</strain>
    </source>
</reference>
<reference evidence="3" key="2">
    <citation type="submission" date="2019-01" db="EMBL/GenBank/DDBJ databases">
        <title>Genome sequence of Desulfonema ishimotonii strain Tokyo 01.</title>
        <authorList>
            <person name="Fukui M."/>
        </authorList>
    </citation>
    <scope>NUCLEOTIDE SEQUENCE [LARGE SCALE GENOMIC DNA]</scope>
    <source>
        <strain evidence="3">Tokyo 01</strain>
    </source>
</reference>
<comment type="caution">
    <text evidence="2">The sequence shown here is derived from an EMBL/GenBank/DDBJ whole genome shotgun (WGS) entry which is preliminary data.</text>
</comment>
<feature type="domain" description="RNA ligase" evidence="1">
    <location>
        <begin position="40"/>
        <end position="191"/>
    </location>
</feature>
<dbReference type="Proteomes" id="UP000288096">
    <property type="component" value="Unassembled WGS sequence"/>
</dbReference>
<dbReference type="GO" id="GO:0016874">
    <property type="term" value="F:ligase activity"/>
    <property type="evidence" value="ECO:0007669"/>
    <property type="project" value="UniProtKB-KW"/>
</dbReference>
<protein>
    <submittedName>
        <fullName evidence="2">DNA ligase</fullName>
    </submittedName>
</protein>
<keyword evidence="3" id="KW-1185">Reference proteome</keyword>
<name>A0A401FV36_9BACT</name>
<sequence length="233" mass="26916">MEGHFYKFPSTPHLAVLKGNSVRGDKVLTDAEQHTFLRKKIIAEEKADGANLGISFDSSGNLVLRNRGTLIRPPYSGQWKKLSEWLPSRLDTFFDGLTDRLILFGEWCYARHSVEYNRLPDWFLGFDIFSKKEGRFFCVLRRNTLLRELKVVPVPEISQGIFTIAELQSLMSASQLGNRPAEGLYLRLDQGDWLKQRTKLVRPEFVQSIGEHWSRSAITPNRLAKRPYDFIQK</sequence>
<gene>
    <name evidence="2" type="ORF">DENIS_1788</name>
</gene>
<dbReference type="Gene3D" id="3.30.470.30">
    <property type="entry name" value="DNA ligase/mRNA capping enzyme"/>
    <property type="match status" value="1"/>
</dbReference>
<dbReference type="Pfam" id="PF09414">
    <property type="entry name" value="RNA_ligase"/>
    <property type="match status" value="1"/>
</dbReference>
<organism evidence="2 3">
    <name type="scientific">Desulfonema ishimotonii</name>
    <dbReference type="NCBI Taxonomy" id="45657"/>
    <lineage>
        <taxon>Bacteria</taxon>
        <taxon>Pseudomonadati</taxon>
        <taxon>Thermodesulfobacteriota</taxon>
        <taxon>Desulfobacteria</taxon>
        <taxon>Desulfobacterales</taxon>
        <taxon>Desulfococcaceae</taxon>
        <taxon>Desulfonema</taxon>
    </lineage>
</organism>